<dbReference type="PANTHER" id="PTHR48207:SF4">
    <property type="entry name" value="BLL6097 PROTEIN"/>
    <property type="match status" value="1"/>
</dbReference>
<dbReference type="Proteomes" id="UP001235744">
    <property type="component" value="Chromosome"/>
</dbReference>
<keyword evidence="4" id="KW-1185">Reference proteome</keyword>
<accession>A0ABY9ISH5</accession>
<dbReference type="InterPro" id="IPR050483">
    <property type="entry name" value="CoA-transferase_III_domain"/>
</dbReference>
<dbReference type="EMBL" id="CP120988">
    <property type="protein sequence ID" value="WLQ58338.1"/>
    <property type="molecule type" value="Genomic_DNA"/>
</dbReference>
<dbReference type="SUPFAM" id="SSF89796">
    <property type="entry name" value="CoA-transferase family III (CaiB/BaiF)"/>
    <property type="match status" value="2"/>
</dbReference>
<organism evidence="3 4">
    <name type="scientific">Streptomyces poriferorum</name>
    <dbReference type="NCBI Taxonomy" id="2798799"/>
    <lineage>
        <taxon>Bacteria</taxon>
        <taxon>Bacillati</taxon>
        <taxon>Actinomycetota</taxon>
        <taxon>Actinomycetes</taxon>
        <taxon>Kitasatosporales</taxon>
        <taxon>Streptomycetaceae</taxon>
        <taxon>Streptomyces</taxon>
    </lineage>
</organism>
<evidence type="ECO:0000313" key="3">
    <source>
        <dbReference type="EMBL" id="WLQ58338.1"/>
    </source>
</evidence>
<sequence length="594" mass="62834">MKHVTRECFTLVPEDGLPPLLCEVLPFPDAPESPLGETAFQAMAGLMAVNGRPWHEPRRIPIDYVSTCTGVLAVQAVLAAMIGRVRGAPLQRVRTAHSSAALLSVSQYLAAATVADASEADEATQSTQAAQAAESAGPPARPDTSGTRPGPPFLSRDGVWFELETLDSAPWREFWADLGLRCREVSLGWTSFVNRYAAAVAPLPPLLHRTLGSHDFTDIAVAGARTGLSVCRMRTAAERYEDDGPPPAPWSLRPLGTERAPSDTPAVLPTAEQPLRGITVVEATRRIQGPLSGHVLQMLGARVVRVEPPGGDPQRCAEPVVGDCSARFLALNESKTVVEADLKTAEGRRTVRDLALKADVFLHNWAPGKAEEFALDAETLCAANPSLVYSHASGWGSSSAPDLFPGTDFMVQARSGLAWEMAEGADRPRPTLMTVLDVLGGLVSAEGILAGLLARELGGGPQRVDSSLLSAASVLQRPTTGHALSARTDPGAEGPYRTATGYIALSLPAVDGMRLLGEALDVPAGLSEPQLRRAVAAGLRTRPARSWIEDLDGSGIKAVLVQEELAAVAREPALRADVRHGACALVAPPWSFLS</sequence>
<dbReference type="Gene3D" id="3.40.50.10540">
    <property type="entry name" value="Crotonobetainyl-coa:carnitine coa-transferase, domain 1"/>
    <property type="match status" value="2"/>
</dbReference>
<evidence type="ECO:0000313" key="4">
    <source>
        <dbReference type="Proteomes" id="UP001235744"/>
    </source>
</evidence>
<gene>
    <name evidence="3" type="ORF">P8A19_24215</name>
</gene>
<feature type="compositionally biased region" description="Low complexity" evidence="2">
    <location>
        <begin position="120"/>
        <end position="136"/>
    </location>
</feature>
<dbReference type="Pfam" id="PF02515">
    <property type="entry name" value="CoA_transf_3"/>
    <property type="match status" value="2"/>
</dbReference>
<dbReference type="InterPro" id="IPR003673">
    <property type="entry name" value="CoA-Trfase_fam_III"/>
</dbReference>
<keyword evidence="1 3" id="KW-0808">Transferase</keyword>
<reference evidence="3 4" key="1">
    <citation type="submission" date="2023-03" db="EMBL/GenBank/DDBJ databases">
        <title>Isolation and description of six Streptomyces strains from soil environments, able to metabolize different microbial glucans.</title>
        <authorList>
            <person name="Widen T."/>
            <person name="Larsbrink J."/>
        </authorList>
    </citation>
    <scope>NUCLEOTIDE SEQUENCE [LARGE SCALE GENOMIC DNA]</scope>
    <source>
        <strain evidence="3 4">Alt2</strain>
    </source>
</reference>
<evidence type="ECO:0000256" key="1">
    <source>
        <dbReference type="ARBA" id="ARBA00022679"/>
    </source>
</evidence>
<dbReference type="GO" id="GO:0016740">
    <property type="term" value="F:transferase activity"/>
    <property type="evidence" value="ECO:0007669"/>
    <property type="project" value="UniProtKB-KW"/>
</dbReference>
<feature type="region of interest" description="Disordered" evidence="2">
    <location>
        <begin position="120"/>
        <end position="152"/>
    </location>
</feature>
<feature type="region of interest" description="Disordered" evidence="2">
    <location>
        <begin position="239"/>
        <end position="268"/>
    </location>
</feature>
<dbReference type="PANTHER" id="PTHR48207">
    <property type="entry name" value="SUCCINATE--HYDROXYMETHYLGLUTARATE COA-TRANSFERASE"/>
    <property type="match status" value="1"/>
</dbReference>
<dbReference type="InterPro" id="IPR023606">
    <property type="entry name" value="CoA-Trfase_III_dom_1_sf"/>
</dbReference>
<proteinExistence type="predicted"/>
<protein>
    <submittedName>
        <fullName evidence="3">CoA transferase</fullName>
    </submittedName>
</protein>
<evidence type="ECO:0000256" key="2">
    <source>
        <dbReference type="SAM" id="MobiDB-lite"/>
    </source>
</evidence>
<name>A0ABY9ISH5_9ACTN</name>
<dbReference type="RefSeq" id="WP_306070473.1">
    <property type="nucleotide sequence ID" value="NZ_CP120988.1"/>
</dbReference>